<accession>A0AAD9Y656</accession>
<evidence type="ECO:0000313" key="3">
    <source>
        <dbReference type="Proteomes" id="UP001281614"/>
    </source>
</evidence>
<name>A0AAD9Y656_COLKA</name>
<dbReference type="EMBL" id="VYYT01000333">
    <property type="protein sequence ID" value="KAK2742005.1"/>
    <property type="molecule type" value="Genomic_DNA"/>
</dbReference>
<evidence type="ECO:0000256" key="1">
    <source>
        <dbReference type="SAM" id="MobiDB-lite"/>
    </source>
</evidence>
<feature type="region of interest" description="Disordered" evidence="1">
    <location>
        <begin position="1"/>
        <end position="20"/>
    </location>
</feature>
<evidence type="ECO:0000313" key="2">
    <source>
        <dbReference type="EMBL" id="KAK2742005.1"/>
    </source>
</evidence>
<organism evidence="2 3">
    <name type="scientific">Colletotrichum kahawae</name>
    <name type="common">Coffee berry disease fungus</name>
    <dbReference type="NCBI Taxonomy" id="34407"/>
    <lineage>
        <taxon>Eukaryota</taxon>
        <taxon>Fungi</taxon>
        <taxon>Dikarya</taxon>
        <taxon>Ascomycota</taxon>
        <taxon>Pezizomycotina</taxon>
        <taxon>Sordariomycetes</taxon>
        <taxon>Hypocreomycetidae</taxon>
        <taxon>Glomerellales</taxon>
        <taxon>Glomerellaceae</taxon>
        <taxon>Colletotrichum</taxon>
        <taxon>Colletotrichum gloeosporioides species complex</taxon>
    </lineage>
</organism>
<proteinExistence type="predicted"/>
<feature type="compositionally biased region" description="Polar residues" evidence="1">
    <location>
        <begin position="7"/>
        <end position="18"/>
    </location>
</feature>
<protein>
    <submittedName>
        <fullName evidence="2">Uncharacterized protein</fullName>
    </submittedName>
</protein>
<comment type="caution">
    <text evidence="2">The sequence shown here is derived from an EMBL/GenBank/DDBJ whole genome shotgun (WGS) entry which is preliminary data.</text>
</comment>
<keyword evidence="3" id="KW-1185">Reference proteome</keyword>
<sequence length="92" mass="10046">MADSTRTDGQLISDSQPEQPKFMLQGPWIWVFVPEWAGRGSDGKWEKHGSPGAMVIVDMNKSPTAEWNSDPWCSCCQGGGDPESSQRFGVSG</sequence>
<dbReference type="Proteomes" id="UP001281614">
    <property type="component" value="Unassembled WGS sequence"/>
</dbReference>
<gene>
    <name evidence="2" type="ORF">CKAH01_01432</name>
</gene>
<reference evidence="2" key="1">
    <citation type="submission" date="2023-02" db="EMBL/GenBank/DDBJ databases">
        <title>Colletotrichum kahawae CIFC_Que2 genome sequencing and assembly.</title>
        <authorList>
            <person name="Baroncelli R."/>
        </authorList>
    </citation>
    <scope>NUCLEOTIDE SEQUENCE</scope>
    <source>
        <strain evidence="2">CIFC_Que2</strain>
    </source>
</reference>
<dbReference type="AlphaFoldDB" id="A0AAD9Y656"/>